<dbReference type="InterPro" id="IPR027417">
    <property type="entry name" value="P-loop_NTPase"/>
</dbReference>
<dbReference type="EMBL" id="VCIZ01000001">
    <property type="protein sequence ID" value="TSP14256.1"/>
    <property type="molecule type" value="Genomic_DNA"/>
</dbReference>
<evidence type="ECO:0000256" key="2">
    <source>
        <dbReference type="ARBA" id="ARBA00022741"/>
    </source>
</evidence>
<dbReference type="KEGG" id="ccam:M5D45_07900"/>
<keyword evidence="2" id="KW-0547">Nucleotide-binding</keyword>
<reference evidence="6" key="2">
    <citation type="journal article" date="2022" name="Microbiol. Resour. Announc.">
        <title>Genome Sequence of Cupriavidus campinensis Strain G5, a Member of a Bacterial Consortium Capable of Polyethylene Degradation.</title>
        <authorList>
            <person name="Schneider B."/>
            <person name="Pfeiffer F."/>
            <person name="Dyall-Smith M."/>
            <person name="Kunte H.J."/>
        </authorList>
    </citation>
    <scope>NUCLEOTIDE SEQUENCE</scope>
    <source>
        <strain evidence="6">G5</strain>
    </source>
</reference>
<organism evidence="6 8">
    <name type="scientific">Cupriavidus campinensis</name>
    <dbReference type="NCBI Taxonomy" id="151783"/>
    <lineage>
        <taxon>Bacteria</taxon>
        <taxon>Pseudomonadati</taxon>
        <taxon>Pseudomonadota</taxon>
        <taxon>Betaproteobacteria</taxon>
        <taxon>Burkholderiales</taxon>
        <taxon>Burkholderiaceae</taxon>
        <taxon>Cupriavidus</taxon>
    </lineage>
</organism>
<reference evidence="6" key="3">
    <citation type="submission" date="2022-05" db="EMBL/GenBank/DDBJ databases">
        <authorList>
            <person name="Kunte H.-J."/>
        </authorList>
    </citation>
    <scope>NUCLEOTIDE SEQUENCE</scope>
    <source>
        <strain evidence="6">G5</strain>
    </source>
</reference>
<evidence type="ECO:0000259" key="4">
    <source>
        <dbReference type="SMART" id="SM00382"/>
    </source>
</evidence>
<sequence length="462" mass="50104">MSTGARSDVALHAEALGRELDWLERALDLRFAAHFGAAGADGGSGAATPPGSAVTWPPPPELPAGSALAALVAEHVLGVPERLVLALALAPHLRPSALDLFFVKNRDFDRAFTEFGGARAKYHGGFLPTGETAAFLLAGDDLAMRIQALRLFDSEHPLACAGLVHLDGGVGSEPQLAGALHPGAETLQRLQTGVWHKPDYNARFPARRIVTALGWDDLVLAPDVMDEIDIVRAWLREGPALMDAWGLGKAVKPGYRCLFYGPPGTGKTLTATLLGQDAAVDVYRIDLSMVVSKYIGETEKNLATVFDQAQSRRWILFFDEADALFGKRSATQSSNDRHANQEVAYLLQRVEDFPGTVILATNLRANIDEAFARRFQSMIYFPMPDATQRLRLWHSLIRDPDRLAPDVDLPALAEQHALSGGAMVNVLRFAALQASREGSGRFGAAHLRRGIARELRKEGRTA</sequence>
<evidence type="ECO:0000256" key="1">
    <source>
        <dbReference type="ARBA" id="ARBA00006914"/>
    </source>
</evidence>
<accession>A0AAE9I418</accession>
<dbReference type="RefSeq" id="WP_144195281.1">
    <property type="nucleotide sequence ID" value="NZ_CP097330.1"/>
</dbReference>
<comment type="similarity">
    <text evidence="1">Belongs to the AAA ATPase family.</text>
</comment>
<evidence type="ECO:0000313" key="8">
    <source>
        <dbReference type="Proteomes" id="UP001056132"/>
    </source>
</evidence>
<dbReference type="GO" id="GO:0016887">
    <property type="term" value="F:ATP hydrolysis activity"/>
    <property type="evidence" value="ECO:0007669"/>
    <property type="project" value="InterPro"/>
</dbReference>
<dbReference type="InterPro" id="IPR003593">
    <property type="entry name" value="AAA+_ATPase"/>
</dbReference>
<dbReference type="GO" id="GO:0005524">
    <property type="term" value="F:ATP binding"/>
    <property type="evidence" value="ECO:0007669"/>
    <property type="project" value="UniProtKB-KW"/>
</dbReference>
<reference evidence="5 7" key="1">
    <citation type="submission" date="2019-05" db="EMBL/GenBank/DDBJ databases">
        <title>Whole genome sequence analysis of Cupriavidus campinensis S14E4C strain.</title>
        <authorList>
            <person name="Abbaszade G."/>
            <person name="Szabo A."/>
            <person name="Toumi M."/>
            <person name="Toth E."/>
        </authorList>
    </citation>
    <scope>NUCLEOTIDE SEQUENCE [LARGE SCALE GENOMIC DNA]</scope>
    <source>
        <strain evidence="5 7">S14E4C</strain>
    </source>
</reference>
<name>A0AAE9I418_9BURK</name>
<dbReference type="CDD" id="cd19481">
    <property type="entry name" value="RecA-like_protease"/>
    <property type="match status" value="1"/>
</dbReference>
<evidence type="ECO:0000313" key="7">
    <source>
        <dbReference type="Proteomes" id="UP000318943"/>
    </source>
</evidence>
<dbReference type="SMART" id="SM00382">
    <property type="entry name" value="AAA"/>
    <property type="match status" value="1"/>
</dbReference>
<evidence type="ECO:0000313" key="5">
    <source>
        <dbReference type="EMBL" id="TSP14256.1"/>
    </source>
</evidence>
<dbReference type="Pfam" id="PF00004">
    <property type="entry name" value="AAA"/>
    <property type="match status" value="1"/>
</dbReference>
<keyword evidence="3 6" id="KW-0067">ATP-binding</keyword>
<dbReference type="SUPFAM" id="SSF52540">
    <property type="entry name" value="P-loop containing nucleoside triphosphate hydrolases"/>
    <property type="match status" value="1"/>
</dbReference>
<evidence type="ECO:0000313" key="6">
    <source>
        <dbReference type="EMBL" id="URF05707.1"/>
    </source>
</evidence>
<dbReference type="Gene3D" id="3.40.50.300">
    <property type="entry name" value="P-loop containing nucleotide triphosphate hydrolases"/>
    <property type="match status" value="1"/>
</dbReference>
<dbReference type="InterPro" id="IPR003959">
    <property type="entry name" value="ATPase_AAA_core"/>
</dbReference>
<keyword evidence="7" id="KW-1185">Reference proteome</keyword>
<dbReference type="PANTHER" id="PTHR23073">
    <property type="entry name" value="26S PROTEASOME REGULATORY SUBUNIT"/>
    <property type="match status" value="1"/>
</dbReference>
<dbReference type="AlphaFoldDB" id="A0AAE9I418"/>
<evidence type="ECO:0000256" key="3">
    <source>
        <dbReference type="ARBA" id="ARBA00022840"/>
    </source>
</evidence>
<protein>
    <submittedName>
        <fullName evidence="6">ATP-binding protein</fullName>
    </submittedName>
</protein>
<feature type="domain" description="AAA+ ATPase" evidence="4">
    <location>
        <begin position="253"/>
        <end position="385"/>
    </location>
</feature>
<dbReference type="InterPro" id="IPR050221">
    <property type="entry name" value="26S_Proteasome_ATPase"/>
</dbReference>
<proteinExistence type="inferred from homology"/>
<dbReference type="Proteomes" id="UP001056132">
    <property type="component" value="Chromosome 1"/>
</dbReference>
<dbReference type="Proteomes" id="UP000318943">
    <property type="component" value="Unassembled WGS sequence"/>
</dbReference>
<gene>
    <name evidence="5" type="ORF">FGG12_00910</name>
    <name evidence="6" type="ORF">M5D45_07900</name>
</gene>
<dbReference type="EMBL" id="CP097330">
    <property type="protein sequence ID" value="URF05707.1"/>
    <property type="molecule type" value="Genomic_DNA"/>
</dbReference>